<comment type="caution">
    <text evidence="1">The sequence shown here is derived from an EMBL/GenBank/DDBJ whole genome shotgun (WGS) entry which is preliminary data.</text>
</comment>
<name>A0AAJ1QGR9_9FLAO</name>
<reference evidence="1" key="1">
    <citation type="submission" date="2020-06" db="EMBL/GenBank/DDBJ databases">
        <authorList>
            <person name="Dong N."/>
        </authorList>
    </citation>
    <scope>NUCLEOTIDE SEQUENCE</scope>
    <source>
        <strain evidence="1">R655-4</strain>
    </source>
</reference>
<sequence length="75" mass="8946">MSRKVNEKRITPRSFKLIPNKMDEDKVLKELLDCLGIESKQSITRRKKYSPIEKEAVENIFKKYGVKQVSKIWNY</sequence>
<accession>A0AAJ1QGR9</accession>
<organism evidence="1 2">
    <name type="scientific">Empedobacter brevis</name>
    <dbReference type="NCBI Taxonomy" id="247"/>
    <lineage>
        <taxon>Bacteria</taxon>
        <taxon>Pseudomonadati</taxon>
        <taxon>Bacteroidota</taxon>
        <taxon>Flavobacteriia</taxon>
        <taxon>Flavobacteriales</taxon>
        <taxon>Weeksellaceae</taxon>
        <taxon>Empedobacter</taxon>
    </lineage>
</organism>
<dbReference type="AlphaFoldDB" id="A0AAJ1QGR9"/>
<evidence type="ECO:0000313" key="1">
    <source>
        <dbReference type="EMBL" id="MDM1073647.1"/>
    </source>
</evidence>
<evidence type="ECO:0000313" key="2">
    <source>
        <dbReference type="Proteomes" id="UP001170959"/>
    </source>
</evidence>
<dbReference type="Proteomes" id="UP001170959">
    <property type="component" value="Unassembled WGS sequence"/>
</dbReference>
<proteinExistence type="predicted"/>
<dbReference type="EMBL" id="JACAGJ010000008">
    <property type="protein sequence ID" value="MDM1073647.1"/>
    <property type="molecule type" value="Genomic_DNA"/>
</dbReference>
<protein>
    <submittedName>
        <fullName evidence="1">Uncharacterized protein</fullName>
    </submittedName>
</protein>
<reference evidence="1" key="2">
    <citation type="journal article" date="2022" name="Sci. Total Environ.">
        <title>Prevalence, transmission, and molecular epidemiology of tet(X)-positive bacteria among humans, animals, and environmental niches in China: An epidemiological, and genomic-based study.</title>
        <authorList>
            <person name="Dong N."/>
            <person name="Zeng Y."/>
            <person name="Cai C."/>
            <person name="Sun C."/>
            <person name="Lu J."/>
            <person name="Liu C."/>
            <person name="Zhou H."/>
            <person name="Sun Q."/>
            <person name="Shu L."/>
            <person name="Wang H."/>
            <person name="Wang Y."/>
            <person name="Wang S."/>
            <person name="Wu C."/>
            <person name="Chan E.W."/>
            <person name="Chen G."/>
            <person name="Shen Z."/>
            <person name="Chen S."/>
            <person name="Zhang R."/>
        </authorList>
    </citation>
    <scope>NUCLEOTIDE SEQUENCE</scope>
    <source>
        <strain evidence="1">R655-4</strain>
    </source>
</reference>
<dbReference type="RefSeq" id="WP_286494091.1">
    <property type="nucleotide sequence ID" value="NZ_CAUPYU010000010.1"/>
</dbReference>
<gene>
    <name evidence="1" type="ORF">HX001_14250</name>
</gene>